<feature type="domain" description="HNH nuclease" evidence="1">
    <location>
        <begin position="203"/>
        <end position="287"/>
    </location>
</feature>
<sequence length="455" mass="51799">MSVTVPMDELYREFITTNAKNPRAMDELRRILTCDNDFPVNVSPKELLPIDALEIRLDLIRKVEDKWCKNFTALTKRPASEYKPFSDHQIAALMFMEFRTLEEMAYLDSYKNGSMFRFANLQAITCTLKIFVTKSMSQEEIGSAQAARPAVDRGFNNAAEALSVSSGDEEEMRKKTTKLDTTGKAKRNDYYKDKRRMLDQHQCIVTGMSNPAICHIIPYCANATEGLRELWGKCIDVTGTLGLVPPKDVSRLQTMFSSERGISDRHWNMISLCPTLHDWWGRGYFGLQYLGTKTPPVGDRKAPITLQVQLRWLMWRHRSFGEGPKGMIERTVDGMRAAFPELENPERPRYCGDHSVADGRPFIAHPTARGFSVKDGDVFEVSIEERHMEKMILAFELQWALIKLIAMAGGAETLDDADFKPDFLDGDWDLPGAKPSSLIVPLFDFWHNHERGEPS</sequence>
<organism evidence="2 3">
    <name type="scientific">Cladorrhinum samala</name>
    <dbReference type="NCBI Taxonomy" id="585594"/>
    <lineage>
        <taxon>Eukaryota</taxon>
        <taxon>Fungi</taxon>
        <taxon>Dikarya</taxon>
        <taxon>Ascomycota</taxon>
        <taxon>Pezizomycotina</taxon>
        <taxon>Sordariomycetes</taxon>
        <taxon>Sordariomycetidae</taxon>
        <taxon>Sordariales</taxon>
        <taxon>Podosporaceae</taxon>
        <taxon>Cladorrhinum</taxon>
    </lineage>
</organism>
<protein>
    <recommendedName>
        <fullName evidence="1">HNH nuclease domain-containing protein</fullName>
    </recommendedName>
</protein>
<reference evidence="2" key="1">
    <citation type="journal article" date="2023" name="Mol. Phylogenet. Evol.">
        <title>Genome-scale phylogeny and comparative genomics of the fungal order Sordariales.</title>
        <authorList>
            <person name="Hensen N."/>
            <person name="Bonometti L."/>
            <person name="Westerberg I."/>
            <person name="Brannstrom I.O."/>
            <person name="Guillou S."/>
            <person name="Cros-Aarteil S."/>
            <person name="Calhoun S."/>
            <person name="Haridas S."/>
            <person name="Kuo A."/>
            <person name="Mondo S."/>
            <person name="Pangilinan J."/>
            <person name="Riley R."/>
            <person name="LaButti K."/>
            <person name="Andreopoulos B."/>
            <person name="Lipzen A."/>
            <person name="Chen C."/>
            <person name="Yan M."/>
            <person name="Daum C."/>
            <person name="Ng V."/>
            <person name="Clum A."/>
            <person name="Steindorff A."/>
            <person name="Ohm R.A."/>
            <person name="Martin F."/>
            <person name="Silar P."/>
            <person name="Natvig D.O."/>
            <person name="Lalanne C."/>
            <person name="Gautier V."/>
            <person name="Ament-Velasquez S.L."/>
            <person name="Kruys A."/>
            <person name="Hutchinson M.I."/>
            <person name="Powell A.J."/>
            <person name="Barry K."/>
            <person name="Miller A.N."/>
            <person name="Grigoriev I.V."/>
            <person name="Debuchy R."/>
            <person name="Gladieux P."/>
            <person name="Hiltunen Thoren M."/>
            <person name="Johannesson H."/>
        </authorList>
    </citation>
    <scope>NUCLEOTIDE SEQUENCE</scope>
    <source>
        <strain evidence="2">PSN324</strain>
    </source>
</reference>
<dbReference type="Proteomes" id="UP001321749">
    <property type="component" value="Unassembled WGS sequence"/>
</dbReference>
<evidence type="ECO:0000259" key="1">
    <source>
        <dbReference type="Pfam" id="PF13391"/>
    </source>
</evidence>
<proteinExistence type="predicted"/>
<dbReference type="InterPro" id="IPR003615">
    <property type="entry name" value="HNH_nuc"/>
</dbReference>
<accession>A0AAV9HMG0</accession>
<name>A0AAV9HMG0_9PEZI</name>
<reference evidence="2" key="2">
    <citation type="submission" date="2023-06" db="EMBL/GenBank/DDBJ databases">
        <authorList>
            <consortium name="Lawrence Berkeley National Laboratory"/>
            <person name="Mondo S.J."/>
            <person name="Hensen N."/>
            <person name="Bonometti L."/>
            <person name="Westerberg I."/>
            <person name="Brannstrom I.O."/>
            <person name="Guillou S."/>
            <person name="Cros-Aarteil S."/>
            <person name="Calhoun S."/>
            <person name="Haridas S."/>
            <person name="Kuo A."/>
            <person name="Pangilinan J."/>
            <person name="Riley R."/>
            <person name="Labutti K."/>
            <person name="Andreopoulos B."/>
            <person name="Lipzen A."/>
            <person name="Chen C."/>
            <person name="Yanf M."/>
            <person name="Daum C."/>
            <person name="Ng V."/>
            <person name="Clum A."/>
            <person name="Steindorff A."/>
            <person name="Ohm R."/>
            <person name="Martin F."/>
            <person name="Silar P."/>
            <person name="Natvig D."/>
            <person name="Lalanne C."/>
            <person name="Gautier V."/>
            <person name="Ament-Velasquez S.L."/>
            <person name="Kruys A."/>
            <person name="Hutchinson M.I."/>
            <person name="Powell A.J."/>
            <person name="Barry K."/>
            <person name="Miller A.N."/>
            <person name="Grigoriev I.V."/>
            <person name="Debuchy R."/>
            <person name="Gladieux P."/>
            <person name="Thoren M.H."/>
            <person name="Johannesson H."/>
        </authorList>
    </citation>
    <scope>NUCLEOTIDE SEQUENCE</scope>
    <source>
        <strain evidence="2">PSN324</strain>
    </source>
</reference>
<gene>
    <name evidence="2" type="ORF">QBC42DRAFT_85914</name>
</gene>
<dbReference type="EMBL" id="MU864980">
    <property type="protein sequence ID" value="KAK4461944.1"/>
    <property type="molecule type" value="Genomic_DNA"/>
</dbReference>
<comment type="caution">
    <text evidence="2">The sequence shown here is derived from an EMBL/GenBank/DDBJ whole genome shotgun (WGS) entry which is preliminary data.</text>
</comment>
<dbReference type="Pfam" id="PF13391">
    <property type="entry name" value="HNH_2"/>
    <property type="match status" value="1"/>
</dbReference>
<dbReference type="AlphaFoldDB" id="A0AAV9HMG0"/>
<evidence type="ECO:0000313" key="2">
    <source>
        <dbReference type="EMBL" id="KAK4461944.1"/>
    </source>
</evidence>
<evidence type="ECO:0000313" key="3">
    <source>
        <dbReference type="Proteomes" id="UP001321749"/>
    </source>
</evidence>
<keyword evidence="3" id="KW-1185">Reference proteome</keyword>